<dbReference type="SUPFAM" id="SSF46785">
    <property type="entry name" value="Winged helix' DNA-binding domain"/>
    <property type="match status" value="1"/>
</dbReference>
<dbReference type="InterPro" id="IPR000835">
    <property type="entry name" value="HTH_MarR-typ"/>
</dbReference>
<evidence type="ECO:0000256" key="2">
    <source>
        <dbReference type="ARBA" id="ARBA00023125"/>
    </source>
</evidence>
<evidence type="ECO:0000256" key="3">
    <source>
        <dbReference type="ARBA" id="ARBA00023163"/>
    </source>
</evidence>
<keyword evidence="3" id="KW-0804">Transcription</keyword>
<comment type="caution">
    <text evidence="5">The sequence shown here is derived from an EMBL/GenBank/DDBJ whole genome shotgun (WGS) entry which is preliminary data.</text>
</comment>
<gene>
    <name evidence="5" type="ORF">G8770_12020</name>
</gene>
<dbReference type="AlphaFoldDB" id="A0A9E5JVJ4"/>
<dbReference type="PANTHER" id="PTHR42756">
    <property type="entry name" value="TRANSCRIPTIONAL REGULATOR, MARR"/>
    <property type="match status" value="1"/>
</dbReference>
<dbReference type="SMART" id="SM00347">
    <property type="entry name" value="HTH_MARR"/>
    <property type="match status" value="1"/>
</dbReference>
<sequence>MSSSSLSETLHQLTHAYKKQLRETIKAHRIALPVTHIRALKGICRNPECTAQSIAQRMQRDKAQITRVVNELLQAQLIIKIDNPNDRRSQLLRPTPEGEKIMAQINTIEQQTAEHMTRQLQSDDLTTFIRIANTMSDSVNRS</sequence>
<dbReference type="PANTHER" id="PTHR42756:SF1">
    <property type="entry name" value="TRANSCRIPTIONAL REPRESSOR OF EMRAB OPERON"/>
    <property type="match status" value="1"/>
</dbReference>
<keyword evidence="1" id="KW-0805">Transcription regulation</keyword>
<reference evidence="5" key="1">
    <citation type="submission" date="2020-03" db="EMBL/GenBank/DDBJ databases">
        <authorList>
            <person name="Guo F."/>
        </authorList>
    </citation>
    <scope>NUCLEOTIDE SEQUENCE</scope>
    <source>
        <strain evidence="5">JCM 30134</strain>
    </source>
</reference>
<accession>A0A9E5JVJ4</accession>
<dbReference type="Gene3D" id="1.10.10.10">
    <property type="entry name" value="Winged helix-like DNA-binding domain superfamily/Winged helix DNA-binding domain"/>
    <property type="match status" value="1"/>
</dbReference>
<keyword evidence="2" id="KW-0238">DNA-binding</keyword>
<dbReference type="PROSITE" id="PS50995">
    <property type="entry name" value="HTH_MARR_2"/>
    <property type="match status" value="1"/>
</dbReference>
<dbReference type="RefSeq" id="WP_167186792.1">
    <property type="nucleotide sequence ID" value="NZ_JAAONZ010000008.1"/>
</dbReference>
<name>A0A9E5JVJ4_9GAMM</name>
<proteinExistence type="predicted"/>
<dbReference type="InterPro" id="IPR036390">
    <property type="entry name" value="WH_DNA-bd_sf"/>
</dbReference>
<protein>
    <submittedName>
        <fullName evidence="5">MarR family transcriptional regulator</fullName>
    </submittedName>
</protein>
<feature type="domain" description="HTH marR-type" evidence="4">
    <location>
        <begin position="3"/>
        <end position="137"/>
    </location>
</feature>
<dbReference type="Pfam" id="PF01047">
    <property type="entry name" value="MarR"/>
    <property type="match status" value="1"/>
</dbReference>
<dbReference type="GO" id="GO:0003677">
    <property type="term" value="F:DNA binding"/>
    <property type="evidence" value="ECO:0007669"/>
    <property type="project" value="UniProtKB-KW"/>
</dbReference>
<organism evidence="5 6">
    <name type="scientific">Pseudomaricurvus hydrocarbonicus</name>
    <dbReference type="NCBI Taxonomy" id="1470433"/>
    <lineage>
        <taxon>Bacteria</taxon>
        <taxon>Pseudomonadati</taxon>
        <taxon>Pseudomonadota</taxon>
        <taxon>Gammaproteobacteria</taxon>
        <taxon>Cellvibrionales</taxon>
        <taxon>Cellvibrionaceae</taxon>
        <taxon>Pseudomaricurvus</taxon>
    </lineage>
</organism>
<dbReference type="GO" id="GO:0003700">
    <property type="term" value="F:DNA-binding transcription factor activity"/>
    <property type="evidence" value="ECO:0007669"/>
    <property type="project" value="InterPro"/>
</dbReference>
<evidence type="ECO:0000313" key="6">
    <source>
        <dbReference type="Proteomes" id="UP000787472"/>
    </source>
</evidence>
<evidence type="ECO:0000313" key="5">
    <source>
        <dbReference type="EMBL" id="NHO66271.1"/>
    </source>
</evidence>
<dbReference type="InterPro" id="IPR036388">
    <property type="entry name" value="WH-like_DNA-bd_sf"/>
</dbReference>
<evidence type="ECO:0000259" key="4">
    <source>
        <dbReference type="PROSITE" id="PS50995"/>
    </source>
</evidence>
<keyword evidence="6" id="KW-1185">Reference proteome</keyword>
<dbReference type="EMBL" id="JAAONZ010000008">
    <property type="protein sequence ID" value="NHO66271.1"/>
    <property type="molecule type" value="Genomic_DNA"/>
</dbReference>
<evidence type="ECO:0000256" key="1">
    <source>
        <dbReference type="ARBA" id="ARBA00023015"/>
    </source>
</evidence>
<dbReference type="Proteomes" id="UP000787472">
    <property type="component" value="Unassembled WGS sequence"/>
</dbReference>